<evidence type="ECO:0000256" key="1">
    <source>
        <dbReference type="SAM" id="MobiDB-lite"/>
    </source>
</evidence>
<sequence length="319" mass="31922">MLRSIMLQAFPGSVVPYKRPAGDKSGMPVYQPTNSAAYQQALMQQLGGQSFVPVSCEYGGGVALPGVGGQADTATTATAAAAAANNHHAAASPAQPPTTSTSSPTTTTTTNSPPSSTKLLPSSAILANNSSSSSSSSSSGGGELISAPSMPLGAQPPVNVFSYTGYSLSKGLRPPFKPPAPPAPAIMGPMALPAMSFAPPSVPASPVPNINYGMGANIPGVGMYPYVSSSQHLVAPVMTNTLAGMVPGLGGLTTGVTPAMGGMTGLGSLGGSMPVMSPIMLPQTSLSSFYPPQYTALSSNTQYTLAQGGEQPSKRLKTS</sequence>
<keyword evidence="3" id="KW-1185">Reference proteome</keyword>
<feature type="region of interest" description="Disordered" evidence="1">
    <location>
        <begin position="81"/>
        <end position="150"/>
    </location>
</feature>
<accession>A0AAE1TQK6</accession>
<gene>
    <name evidence="2" type="ORF">Pmani_035324</name>
</gene>
<organism evidence="2 3">
    <name type="scientific">Petrolisthes manimaculis</name>
    <dbReference type="NCBI Taxonomy" id="1843537"/>
    <lineage>
        <taxon>Eukaryota</taxon>
        <taxon>Metazoa</taxon>
        <taxon>Ecdysozoa</taxon>
        <taxon>Arthropoda</taxon>
        <taxon>Crustacea</taxon>
        <taxon>Multicrustacea</taxon>
        <taxon>Malacostraca</taxon>
        <taxon>Eumalacostraca</taxon>
        <taxon>Eucarida</taxon>
        <taxon>Decapoda</taxon>
        <taxon>Pleocyemata</taxon>
        <taxon>Anomura</taxon>
        <taxon>Galatheoidea</taxon>
        <taxon>Porcellanidae</taxon>
        <taxon>Petrolisthes</taxon>
    </lineage>
</organism>
<name>A0AAE1TQK6_9EUCA</name>
<dbReference type="Proteomes" id="UP001292094">
    <property type="component" value="Unassembled WGS sequence"/>
</dbReference>
<reference evidence="2" key="1">
    <citation type="submission" date="2023-11" db="EMBL/GenBank/DDBJ databases">
        <title>Genome assemblies of two species of porcelain crab, Petrolisthes cinctipes and Petrolisthes manimaculis (Anomura: Porcellanidae).</title>
        <authorList>
            <person name="Angst P."/>
        </authorList>
    </citation>
    <scope>NUCLEOTIDE SEQUENCE</scope>
    <source>
        <strain evidence="2">PB745_02</strain>
        <tissue evidence="2">Gill</tissue>
    </source>
</reference>
<evidence type="ECO:0000313" key="3">
    <source>
        <dbReference type="Proteomes" id="UP001292094"/>
    </source>
</evidence>
<dbReference type="EMBL" id="JAWZYT010005015">
    <property type="protein sequence ID" value="KAK4291874.1"/>
    <property type="molecule type" value="Genomic_DNA"/>
</dbReference>
<proteinExistence type="predicted"/>
<feature type="compositionally biased region" description="Low complexity" evidence="1">
    <location>
        <begin position="81"/>
        <end position="138"/>
    </location>
</feature>
<dbReference type="AlphaFoldDB" id="A0AAE1TQK6"/>
<protein>
    <submittedName>
        <fullName evidence="2">Uncharacterized protein</fullName>
    </submittedName>
</protein>
<comment type="caution">
    <text evidence="2">The sequence shown here is derived from an EMBL/GenBank/DDBJ whole genome shotgun (WGS) entry which is preliminary data.</text>
</comment>
<evidence type="ECO:0000313" key="2">
    <source>
        <dbReference type="EMBL" id="KAK4291874.1"/>
    </source>
</evidence>